<evidence type="ECO:0000313" key="2">
    <source>
        <dbReference type="Proteomes" id="UP000015106"/>
    </source>
</evidence>
<dbReference type="EnsemblPlants" id="TuG1812G0400001433.01.T02">
    <property type="protein sequence ID" value="TuG1812G0400001433.01.T02"/>
    <property type="gene ID" value="TuG1812G0400001433.01"/>
</dbReference>
<proteinExistence type="predicted"/>
<reference evidence="1" key="3">
    <citation type="submission" date="2022-06" db="UniProtKB">
        <authorList>
            <consortium name="EnsemblPlants"/>
        </authorList>
    </citation>
    <scope>IDENTIFICATION</scope>
</reference>
<sequence length="55" mass="6294">METPLRIECIIANQLLSMRAMDIEEICKQLSLEEICNNLFSREQGTYKKSPGSFA</sequence>
<protein>
    <submittedName>
        <fullName evidence="1">Uncharacterized protein</fullName>
    </submittedName>
</protein>
<dbReference type="EnsemblPlants" id="TuG1812G0400001433.01.T01">
    <property type="protein sequence ID" value="TuG1812G0400001433.01.T01"/>
    <property type="gene ID" value="TuG1812G0400001433.01"/>
</dbReference>
<dbReference type="Proteomes" id="UP000015106">
    <property type="component" value="Chromosome 4"/>
</dbReference>
<reference evidence="1" key="2">
    <citation type="submission" date="2018-03" db="EMBL/GenBank/DDBJ databases">
        <title>The Triticum urartu genome reveals the dynamic nature of wheat genome evolution.</title>
        <authorList>
            <person name="Ling H."/>
            <person name="Ma B."/>
            <person name="Shi X."/>
            <person name="Liu H."/>
            <person name="Dong L."/>
            <person name="Sun H."/>
            <person name="Cao Y."/>
            <person name="Gao Q."/>
            <person name="Zheng S."/>
            <person name="Li Y."/>
            <person name="Yu Y."/>
            <person name="Du H."/>
            <person name="Qi M."/>
            <person name="Li Y."/>
            <person name="Yu H."/>
            <person name="Cui Y."/>
            <person name="Wang N."/>
            <person name="Chen C."/>
            <person name="Wu H."/>
            <person name="Zhao Y."/>
            <person name="Zhang J."/>
            <person name="Li Y."/>
            <person name="Zhou W."/>
            <person name="Zhang B."/>
            <person name="Hu W."/>
            <person name="Eijk M."/>
            <person name="Tang J."/>
            <person name="Witsenboer H."/>
            <person name="Zhao S."/>
            <person name="Li Z."/>
            <person name="Zhang A."/>
            <person name="Wang D."/>
            <person name="Liang C."/>
        </authorList>
    </citation>
    <scope>NUCLEOTIDE SEQUENCE [LARGE SCALE GENOMIC DNA]</scope>
    <source>
        <strain evidence="1">cv. G1812</strain>
    </source>
</reference>
<dbReference type="Gramene" id="TuG1812G0400001433.01.T01">
    <property type="protein sequence ID" value="TuG1812G0400001433.01.T01"/>
    <property type="gene ID" value="TuG1812G0400001433.01"/>
</dbReference>
<dbReference type="AlphaFoldDB" id="A0A8R7U532"/>
<accession>A0A8R7U532</accession>
<evidence type="ECO:0000313" key="1">
    <source>
        <dbReference type="EnsemblPlants" id="TuG1812G0400001433.01.T01"/>
    </source>
</evidence>
<dbReference type="Gramene" id="TuG1812G0400001433.01.T02">
    <property type="protein sequence ID" value="TuG1812G0400001433.01.T02"/>
    <property type="gene ID" value="TuG1812G0400001433.01"/>
</dbReference>
<organism evidence="1 2">
    <name type="scientific">Triticum urartu</name>
    <name type="common">Red wild einkorn</name>
    <name type="synonym">Crithodium urartu</name>
    <dbReference type="NCBI Taxonomy" id="4572"/>
    <lineage>
        <taxon>Eukaryota</taxon>
        <taxon>Viridiplantae</taxon>
        <taxon>Streptophyta</taxon>
        <taxon>Embryophyta</taxon>
        <taxon>Tracheophyta</taxon>
        <taxon>Spermatophyta</taxon>
        <taxon>Magnoliopsida</taxon>
        <taxon>Liliopsida</taxon>
        <taxon>Poales</taxon>
        <taxon>Poaceae</taxon>
        <taxon>BOP clade</taxon>
        <taxon>Pooideae</taxon>
        <taxon>Triticodae</taxon>
        <taxon>Triticeae</taxon>
        <taxon>Triticinae</taxon>
        <taxon>Triticum</taxon>
    </lineage>
</organism>
<keyword evidence="2" id="KW-1185">Reference proteome</keyword>
<name>A0A8R7U532_TRIUA</name>
<reference evidence="2" key="1">
    <citation type="journal article" date="2013" name="Nature">
        <title>Draft genome of the wheat A-genome progenitor Triticum urartu.</title>
        <authorList>
            <person name="Ling H.Q."/>
            <person name="Zhao S."/>
            <person name="Liu D."/>
            <person name="Wang J."/>
            <person name="Sun H."/>
            <person name="Zhang C."/>
            <person name="Fan H."/>
            <person name="Li D."/>
            <person name="Dong L."/>
            <person name="Tao Y."/>
            <person name="Gao C."/>
            <person name="Wu H."/>
            <person name="Li Y."/>
            <person name="Cui Y."/>
            <person name="Guo X."/>
            <person name="Zheng S."/>
            <person name="Wang B."/>
            <person name="Yu K."/>
            <person name="Liang Q."/>
            <person name="Yang W."/>
            <person name="Lou X."/>
            <person name="Chen J."/>
            <person name="Feng M."/>
            <person name="Jian J."/>
            <person name="Zhang X."/>
            <person name="Luo G."/>
            <person name="Jiang Y."/>
            <person name="Liu J."/>
            <person name="Wang Z."/>
            <person name="Sha Y."/>
            <person name="Zhang B."/>
            <person name="Wu H."/>
            <person name="Tang D."/>
            <person name="Shen Q."/>
            <person name="Xue P."/>
            <person name="Zou S."/>
            <person name="Wang X."/>
            <person name="Liu X."/>
            <person name="Wang F."/>
            <person name="Yang Y."/>
            <person name="An X."/>
            <person name="Dong Z."/>
            <person name="Zhang K."/>
            <person name="Zhang X."/>
            <person name="Luo M.C."/>
            <person name="Dvorak J."/>
            <person name="Tong Y."/>
            <person name="Wang J."/>
            <person name="Yang H."/>
            <person name="Li Z."/>
            <person name="Wang D."/>
            <person name="Zhang A."/>
            <person name="Wang J."/>
        </authorList>
    </citation>
    <scope>NUCLEOTIDE SEQUENCE</scope>
    <source>
        <strain evidence="2">cv. G1812</strain>
    </source>
</reference>